<evidence type="ECO:0000313" key="4">
    <source>
        <dbReference type="Proteomes" id="UP000754710"/>
    </source>
</evidence>
<evidence type="ECO:0000259" key="2">
    <source>
        <dbReference type="Pfam" id="PF13399"/>
    </source>
</evidence>
<dbReference type="Pfam" id="PF13399">
    <property type="entry name" value="LytR_C"/>
    <property type="match status" value="1"/>
</dbReference>
<reference evidence="3 4" key="1">
    <citation type="submission" date="2021-08" db="EMBL/GenBank/DDBJ databases">
        <title>Nocardioides bacterium WL0053 sp. nov., isolated from the sediment.</title>
        <authorList>
            <person name="Wang L."/>
            <person name="Zhang D."/>
            <person name="Zhang A."/>
        </authorList>
    </citation>
    <scope>NUCLEOTIDE SEQUENCE [LARGE SCALE GENOMIC DNA]</scope>
    <source>
        <strain evidence="3 4">WL0053</strain>
    </source>
</reference>
<organism evidence="3 4">
    <name type="scientific">Nocardioides jiangsuensis</name>
    <dbReference type="NCBI Taxonomy" id="2866161"/>
    <lineage>
        <taxon>Bacteria</taxon>
        <taxon>Bacillati</taxon>
        <taxon>Actinomycetota</taxon>
        <taxon>Actinomycetes</taxon>
        <taxon>Propionibacteriales</taxon>
        <taxon>Nocardioidaceae</taxon>
        <taxon>Nocardioides</taxon>
    </lineage>
</organism>
<dbReference type="Proteomes" id="UP000754710">
    <property type="component" value="Unassembled WGS sequence"/>
</dbReference>
<evidence type="ECO:0000256" key="1">
    <source>
        <dbReference type="SAM" id="Phobius"/>
    </source>
</evidence>
<dbReference type="Gene3D" id="3.30.70.2390">
    <property type="match status" value="1"/>
</dbReference>
<keyword evidence="1" id="KW-1133">Transmembrane helix</keyword>
<evidence type="ECO:0000313" key="3">
    <source>
        <dbReference type="EMBL" id="MBY9074361.1"/>
    </source>
</evidence>
<accession>A0ABS7RH55</accession>
<dbReference type="RefSeq" id="WP_221024050.1">
    <property type="nucleotide sequence ID" value="NZ_JAIEZQ010000001.1"/>
</dbReference>
<proteinExistence type="predicted"/>
<feature type="transmembrane region" description="Helical" evidence="1">
    <location>
        <begin position="6"/>
        <end position="26"/>
    </location>
</feature>
<protein>
    <submittedName>
        <fullName evidence="3">LytR C-terminal domain-containing protein</fullName>
    </submittedName>
</protein>
<dbReference type="EMBL" id="JAIEZQ010000001">
    <property type="protein sequence ID" value="MBY9074361.1"/>
    <property type="molecule type" value="Genomic_DNA"/>
</dbReference>
<name>A0ABS7RH55_9ACTN</name>
<keyword evidence="1" id="KW-0812">Transmembrane</keyword>
<dbReference type="InterPro" id="IPR027381">
    <property type="entry name" value="LytR/CpsA/Psr_C"/>
</dbReference>
<sequence>MGRQLTTAVTMFVLVGILVVGAILGWRSLFAELPGTATAGGETSASCTTEPIKAGQRVRAAQVEVSVFNAGTTSGLADETLGLLRKRGFQPGEASNAPSDADVRRVQVWSTIEDDAEARLVALQFGKTVKVTYSDVDLGPGVDVLVGDDFTGLSKAKTTLRVKATQQRCVSQSPNA</sequence>
<comment type="caution">
    <text evidence="3">The sequence shown here is derived from an EMBL/GenBank/DDBJ whole genome shotgun (WGS) entry which is preliminary data.</text>
</comment>
<keyword evidence="4" id="KW-1185">Reference proteome</keyword>
<feature type="domain" description="LytR/CpsA/Psr regulator C-terminal" evidence="2">
    <location>
        <begin position="62"/>
        <end position="150"/>
    </location>
</feature>
<gene>
    <name evidence="3" type="ORF">K1X13_05960</name>
</gene>
<keyword evidence="1" id="KW-0472">Membrane</keyword>